<sequence length="202" mass="22810">MSKAFALRTLVNERLTAAAEEIFALVERTIVEYEEELCRSKEENQRKQQLLDSLLNPQPHTAAQGAPMDTFGMKQIIPETLQIKEEPEEQEEEQLPEFTVVCVKSEERELTDSFSDADDEEEPPAAQMKTEADGEHYTQVQIKDTNTAAHNSGLFNTYRCGAESRDTGAEGHLSDIDDDDDFDDEEENMRVSVSVLSKEFDG</sequence>
<evidence type="ECO:0000313" key="2">
    <source>
        <dbReference type="EMBL" id="KAK7889190.1"/>
    </source>
</evidence>
<dbReference type="Proteomes" id="UP001460270">
    <property type="component" value="Unassembled WGS sequence"/>
</dbReference>
<protein>
    <submittedName>
        <fullName evidence="2">Uncharacterized protein</fullName>
    </submittedName>
</protein>
<evidence type="ECO:0000256" key="1">
    <source>
        <dbReference type="SAM" id="MobiDB-lite"/>
    </source>
</evidence>
<feature type="compositionally biased region" description="Basic and acidic residues" evidence="1">
    <location>
        <begin position="164"/>
        <end position="175"/>
    </location>
</feature>
<gene>
    <name evidence="2" type="ORF">WMY93_024750</name>
</gene>
<keyword evidence="3" id="KW-1185">Reference proteome</keyword>
<feature type="region of interest" description="Disordered" evidence="1">
    <location>
        <begin position="109"/>
        <end position="136"/>
    </location>
</feature>
<reference evidence="3" key="1">
    <citation type="submission" date="2024-04" db="EMBL/GenBank/DDBJ databases">
        <title>Salinicola lusitanus LLJ914,a marine bacterium isolated from the Okinawa Trough.</title>
        <authorList>
            <person name="Li J."/>
        </authorList>
    </citation>
    <scope>NUCLEOTIDE SEQUENCE [LARGE SCALE GENOMIC DNA]</scope>
</reference>
<comment type="caution">
    <text evidence="2">The sequence shown here is derived from an EMBL/GenBank/DDBJ whole genome shotgun (WGS) entry which is preliminary data.</text>
</comment>
<feature type="region of interest" description="Disordered" evidence="1">
    <location>
        <begin position="164"/>
        <end position="189"/>
    </location>
</feature>
<name>A0AAW0NAX1_9GOBI</name>
<evidence type="ECO:0000313" key="3">
    <source>
        <dbReference type="Proteomes" id="UP001460270"/>
    </source>
</evidence>
<organism evidence="2 3">
    <name type="scientific">Mugilogobius chulae</name>
    <name type="common">yellowstripe goby</name>
    <dbReference type="NCBI Taxonomy" id="88201"/>
    <lineage>
        <taxon>Eukaryota</taxon>
        <taxon>Metazoa</taxon>
        <taxon>Chordata</taxon>
        <taxon>Craniata</taxon>
        <taxon>Vertebrata</taxon>
        <taxon>Euteleostomi</taxon>
        <taxon>Actinopterygii</taxon>
        <taxon>Neopterygii</taxon>
        <taxon>Teleostei</taxon>
        <taxon>Neoteleostei</taxon>
        <taxon>Acanthomorphata</taxon>
        <taxon>Gobiaria</taxon>
        <taxon>Gobiiformes</taxon>
        <taxon>Gobioidei</taxon>
        <taxon>Gobiidae</taxon>
        <taxon>Gobionellinae</taxon>
        <taxon>Mugilogobius</taxon>
    </lineage>
</organism>
<dbReference type="AlphaFoldDB" id="A0AAW0NAX1"/>
<accession>A0AAW0NAX1</accession>
<dbReference type="EMBL" id="JBBPFD010000018">
    <property type="protein sequence ID" value="KAK7889190.1"/>
    <property type="molecule type" value="Genomic_DNA"/>
</dbReference>
<feature type="compositionally biased region" description="Acidic residues" evidence="1">
    <location>
        <begin position="176"/>
        <end position="187"/>
    </location>
</feature>
<proteinExistence type="predicted"/>